<comment type="caution">
    <text evidence="3">The sequence shown here is derived from an EMBL/GenBank/DDBJ whole genome shotgun (WGS) entry which is preliminary data.</text>
</comment>
<dbReference type="InterPro" id="IPR051209">
    <property type="entry name" value="FAD-bind_Monooxygenase_sf"/>
</dbReference>
<feature type="region of interest" description="Disordered" evidence="2">
    <location>
        <begin position="1"/>
        <end position="26"/>
    </location>
</feature>
<dbReference type="Proteomes" id="UP001430584">
    <property type="component" value="Unassembled WGS sequence"/>
</dbReference>
<dbReference type="InterPro" id="IPR036188">
    <property type="entry name" value="FAD/NAD-bd_sf"/>
</dbReference>
<name>A0ABR3C848_9PEZI</name>
<dbReference type="SUPFAM" id="SSF51905">
    <property type="entry name" value="FAD/NAD(P)-binding domain"/>
    <property type="match status" value="1"/>
</dbReference>
<proteinExistence type="inferred from homology"/>
<protein>
    <submittedName>
        <fullName evidence="3">Uncharacterized protein</fullName>
    </submittedName>
</protein>
<comment type="similarity">
    <text evidence="1">Belongs to the FAD-binding monooxygenase family.</text>
</comment>
<dbReference type="PANTHER" id="PTHR42877:SF7">
    <property type="entry name" value="FLAVIN-BINDING MONOOXYGENASE-RELATED"/>
    <property type="match status" value="1"/>
</dbReference>
<gene>
    <name evidence="3" type="ORF">SLS55_009195</name>
</gene>
<reference evidence="3 4" key="1">
    <citation type="submission" date="2024-02" db="EMBL/GenBank/DDBJ databases">
        <title>De novo assembly and annotation of 12 fungi associated with fruit tree decline syndrome in Ontario, Canada.</title>
        <authorList>
            <person name="Sulman M."/>
            <person name="Ellouze W."/>
            <person name="Ilyukhin E."/>
        </authorList>
    </citation>
    <scope>NUCLEOTIDE SEQUENCE [LARGE SCALE GENOMIC DNA]</scope>
    <source>
        <strain evidence="3 4">FDS-637</strain>
    </source>
</reference>
<evidence type="ECO:0000256" key="2">
    <source>
        <dbReference type="SAM" id="MobiDB-lite"/>
    </source>
</evidence>
<evidence type="ECO:0000313" key="4">
    <source>
        <dbReference type="Proteomes" id="UP001430584"/>
    </source>
</evidence>
<dbReference type="Pfam" id="PF13450">
    <property type="entry name" value="NAD_binding_8"/>
    <property type="match status" value="1"/>
</dbReference>
<dbReference type="Gene3D" id="3.50.50.60">
    <property type="entry name" value="FAD/NAD(P)-binding domain"/>
    <property type="match status" value="1"/>
</dbReference>
<dbReference type="GeneID" id="92013280"/>
<dbReference type="EMBL" id="JAJVCZ030000009">
    <property type="protein sequence ID" value="KAL0256798.1"/>
    <property type="molecule type" value="Genomic_DNA"/>
</dbReference>
<keyword evidence="4" id="KW-1185">Reference proteome</keyword>
<sequence>MEETKAAEPLLTTANGAERKAPSSNSPAAYKVLEQPSRTGRKLRVIAIGAGASALNFAHDVDTSALDVELVCYEKNAEIGGTWFENRYPGCACDIPSVLYQYSWAPSAEWSS</sequence>
<evidence type="ECO:0000256" key="1">
    <source>
        <dbReference type="ARBA" id="ARBA00010139"/>
    </source>
</evidence>
<accession>A0ABR3C848</accession>
<dbReference type="RefSeq" id="XP_066629827.1">
    <property type="nucleotide sequence ID" value="XM_066780598.1"/>
</dbReference>
<evidence type="ECO:0000313" key="3">
    <source>
        <dbReference type="EMBL" id="KAL0256798.1"/>
    </source>
</evidence>
<organism evidence="3 4">
    <name type="scientific">Diplodia seriata</name>
    <dbReference type="NCBI Taxonomy" id="420778"/>
    <lineage>
        <taxon>Eukaryota</taxon>
        <taxon>Fungi</taxon>
        <taxon>Dikarya</taxon>
        <taxon>Ascomycota</taxon>
        <taxon>Pezizomycotina</taxon>
        <taxon>Dothideomycetes</taxon>
        <taxon>Dothideomycetes incertae sedis</taxon>
        <taxon>Botryosphaeriales</taxon>
        <taxon>Botryosphaeriaceae</taxon>
        <taxon>Diplodia</taxon>
    </lineage>
</organism>
<dbReference type="PANTHER" id="PTHR42877">
    <property type="entry name" value="L-ORNITHINE N(5)-MONOOXYGENASE-RELATED"/>
    <property type="match status" value="1"/>
</dbReference>